<feature type="transmembrane region" description="Helical" evidence="7">
    <location>
        <begin position="79"/>
        <end position="98"/>
    </location>
</feature>
<dbReference type="PANTHER" id="PTHR30252">
    <property type="entry name" value="INNER MEMBRANE PEPTIDE TRANSPORTER"/>
    <property type="match status" value="1"/>
</dbReference>
<evidence type="ECO:0000256" key="2">
    <source>
        <dbReference type="ARBA" id="ARBA00007755"/>
    </source>
</evidence>
<evidence type="ECO:0000256" key="7">
    <source>
        <dbReference type="SAM" id="Phobius"/>
    </source>
</evidence>
<reference evidence="9 10" key="1">
    <citation type="submission" date="2011-08" db="EMBL/GenBank/DDBJ databases">
        <title>The Genome Sequence of Clostridium hathewayi WAL-18680.</title>
        <authorList>
            <consortium name="The Broad Institute Genome Sequencing Platform"/>
            <person name="Earl A."/>
            <person name="Ward D."/>
            <person name="Feldgarden M."/>
            <person name="Gevers D."/>
            <person name="Finegold S.M."/>
            <person name="Summanen P.H."/>
            <person name="Molitoris D.R."/>
            <person name="Song M."/>
            <person name="Daigneault M."/>
            <person name="Allen-Vercoe E."/>
            <person name="Young S.K."/>
            <person name="Zeng Q."/>
            <person name="Gargeya S."/>
            <person name="Fitzgerald M."/>
            <person name="Haas B."/>
            <person name="Abouelleil A."/>
            <person name="Alvarado L."/>
            <person name="Arachchi H.M."/>
            <person name="Berlin A."/>
            <person name="Brown A."/>
            <person name="Chapman S.B."/>
            <person name="Chen Z."/>
            <person name="Dunbar C."/>
            <person name="Freedman E."/>
            <person name="Gearin G."/>
            <person name="Gellesch M."/>
            <person name="Goldberg J."/>
            <person name="Griggs A."/>
            <person name="Gujja S."/>
            <person name="Heiman D."/>
            <person name="Howarth C."/>
            <person name="Larson L."/>
            <person name="Lui A."/>
            <person name="MacDonald P.J.P."/>
            <person name="Montmayeur A."/>
            <person name="Murphy C."/>
            <person name="Neiman D."/>
            <person name="Pearson M."/>
            <person name="Priest M."/>
            <person name="Roberts A."/>
            <person name="Saif S."/>
            <person name="Shea T."/>
            <person name="Shenoy N."/>
            <person name="Sisk P."/>
            <person name="Stolte C."/>
            <person name="Sykes S."/>
            <person name="Wortman J."/>
            <person name="Nusbaum C."/>
            <person name="Birren B."/>
        </authorList>
    </citation>
    <scope>NUCLEOTIDE SEQUENCE [LARGE SCALE GENOMIC DNA]</scope>
    <source>
        <strain evidence="9 10">WAL-18680</strain>
    </source>
</reference>
<dbReference type="GO" id="GO:0005886">
    <property type="term" value="C:plasma membrane"/>
    <property type="evidence" value="ECO:0007669"/>
    <property type="project" value="UniProtKB-SubCell"/>
</dbReference>
<dbReference type="HOGENOM" id="CLU_010531_3_0_9"/>
<dbReference type="Proteomes" id="UP000005384">
    <property type="component" value="Unassembled WGS sequence"/>
</dbReference>
<dbReference type="RefSeq" id="WP_006781947.1">
    <property type="nucleotide sequence ID" value="NZ_JH379028.1"/>
</dbReference>
<feature type="transmembrane region" description="Helical" evidence="7">
    <location>
        <begin position="128"/>
        <end position="149"/>
    </location>
</feature>
<evidence type="ECO:0000313" key="9">
    <source>
        <dbReference type="EMBL" id="EHI58083.1"/>
    </source>
</evidence>
<comment type="subcellular location">
    <subcellularLocation>
        <location evidence="1">Cell membrane</location>
        <topology evidence="1">Multi-pass membrane protein</topology>
    </subcellularLocation>
</comment>
<evidence type="ECO:0000256" key="1">
    <source>
        <dbReference type="ARBA" id="ARBA00004651"/>
    </source>
</evidence>
<dbReference type="PANTHER" id="PTHR30252:SF4">
    <property type="entry name" value="CARBON STARVATION"/>
    <property type="match status" value="1"/>
</dbReference>
<keyword evidence="4 7" id="KW-0812">Transmembrane</keyword>
<proteinExistence type="inferred from homology"/>
<comment type="caution">
    <text evidence="9">The sequence shown here is derived from an EMBL/GenBank/DDBJ whole genome shotgun (WGS) entry which is preliminary data.</text>
</comment>
<dbReference type="GO" id="GO:0009267">
    <property type="term" value="P:cellular response to starvation"/>
    <property type="evidence" value="ECO:0007669"/>
    <property type="project" value="InterPro"/>
</dbReference>
<dbReference type="EMBL" id="ADLN01000108">
    <property type="protein sequence ID" value="EHI58083.1"/>
    <property type="molecule type" value="Genomic_DNA"/>
</dbReference>
<evidence type="ECO:0000256" key="5">
    <source>
        <dbReference type="ARBA" id="ARBA00022989"/>
    </source>
</evidence>
<organism evidence="9 10">
    <name type="scientific">Hungatella hathewayi WAL-18680</name>
    <dbReference type="NCBI Taxonomy" id="742737"/>
    <lineage>
        <taxon>Bacteria</taxon>
        <taxon>Bacillati</taxon>
        <taxon>Bacillota</taxon>
        <taxon>Clostridia</taxon>
        <taxon>Lachnospirales</taxon>
        <taxon>Lachnospiraceae</taxon>
        <taxon>Hungatella</taxon>
    </lineage>
</organism>
<evidence type="ECO:0000256" key="6">
    <source>
        <dbReference type="ARBA" id="ARBA00023136"/>
    </source>
</evidence>
<accession>G5IKC8</accession>
<protein>
    <recommendedName>
        <fullName evidence="8">CstA N-terminal domain-containing protein</fullName>
    </recommendedName>
</protein>
<gene>
    <name evidence="9" type="ORF">HMPREF9473_03956</name>
</gene>
<sequence>MISFFLCILLLIGGFFVYGKFTEKVFGPDDRATPATAMEDGTDYVPMGTARIFLIQLLNIAGLGPIFGALAGAAWGPSVFLWITFGTLLGGGVHDYMVGMMSMRHKGASVSELTGMYLGDGMKQVMRVFSVVLLVLVGVTFSTGPANLLAMLTPHVLDAKFWLAVVLIYYFIATFVPIDKVIGKIYPIFGLCL</sequence>
<dbReference type="AlphaFoldDB" id="G5IKC8"/>
<evidence type="ECO:0000256" key="3">
    <source>
        <dbReference type="ARBA" id="ARBA00022475"/>
    </source>
</evidence>
<feature type="transmembrane region" description="Helical" evidence="7">
    <location>
        <begin position="161"/>
        <end position="178"/>
    </location>
</feature>
<evidence type="ECO:0000259" key="8">
    <source>
        <dbReference type="Pfam" id="PF02554"/>
    </source>
</evidence>
<dbReference type="InterPro" id="IPR051605">
    <property type="entry name" value="CstA"/>
</dbReference>
<dbReference type="Pfam" id="PF02554">
    <property type="entry name" value="CstA"/>
    <property type="match status" value="1"/>
</dbReference>
<dbReference type="InterPro" id="IPR003706">
    <property type="entry name" value="CstA_N"/>
</dbReference>
<evidence type="ECO:0000313" key="10">
    <source>
        <dbReference type="Proteomes" id="UP000005384"/>
    </source>
</evidence>
<keyword evidence="5 7" id="KW-1133">Transmembrane helix</keyword>
<keyword evidence="10" id="KW-1185">Reference proteome</keyword>
<evidence type="ECO:0000256" key="4">
    <source>
        <dbReference type="ARBA" id="ARBA00022692"/>
    </source>
</evidence>
<keyword evidence="3" id="KW-1003">Cell membrane</keyword>
<comment type="similarity">
    <text evidence="2">Belongs to the peptide transporter carbon starvation (CstA) (TC 2.A.114) family.</text>
</comment>
<name>G5IKC8_9FIRM</name>
<feature type="domain" description="CstA N-terminal" evidence="8">
    <location>
        <begin position="5"/>
        <end position="158"/>
    </location>
</feature>
<keyword evidence="6 7" id="KW-0472">Membrane</keyword>
<feature type="non-terminal residue" evidence="9">
    <location>
        <position position="193"/>
    </location>
</feature>